<feature type="region of interest" description="Disordered" evidence="1">
    <location>
        <begin position="1"/>
        <end position="88"/>
    </location>
</feature>
<dbReference type="KEGG" id="biu:109557480"/>
<accession>A0A6P5B7G5</accession>
<evidence type="ECO:0000313" key="3">
    <source>
        <dbReference type="RefSeq" id="XP_019814378.2"/>
    </source>
</evidence>
<feature type="region of interest" description="Disordered" evidence="1">
    <location>
        <begin position="122"/>
        <end position="190"/>
    </location>
</feature>
<feature type="compositionally biased region" description="Low complexity" evidence="1">
    <location>
        <begin position="1"/>
        <end position="25"/>
    </location>
</feature>
<reference evidence="3" key="1">
    <citation type="submission" date="2025-08" db="UniProtKB">
        <authorList>
            <consortium name="RefSeq"/>
        </authorList>
    </citation>
    <scope>IDENTIFICATION</scope>
    <source>
        <tissue evidence="3">Blood</tissue>
    </source>
</reference>
<feature type="compositionally biased region" description="Basic and acidic residues" evidence="1">
    <location>
        <begin position="60"/>
        <end position="84"/>
    </location>
</feature>
<feature type="compositionally biased region" description="Pro residues" evidence="1">
    <location>
        <begin position="122"/>
        <end position="147"/>
    </location>
</feature>
<sequence>MSALPRAGPAHSARSAGRAGASAGARGQGRGAEAGAERSPHVQGRRPAPQGAVGARRALRRGDERDRRPVWGRGRRGETERKEVPAPAGADRWLRREGRLRWLRGCRCFRFWCAATGRCRSLPPPLRSAPGPSAPPPPGRPPLPPPSSCSHGGSRGAPPLHRGACADWRDGAPPDANQKAAPPPARGPRTLDLTKKQIQEIFLLKFAETTHNNTFGPGAAYKCTVQWWLKKFCRLDKSLKINIVAAHGKLRITN</sequence>
<evidence type="ECO:0000256" key="1">
    <source>
        <dbReference type="SAM" id="MobiDB-lite"/>
    </source>
</evidence>
<proteinExistence type="predicted"/>
<gene>
    <name evidence="3" type="primary">LOC109557480</name>
</gene>
<name>A0A6P5B7G5_BOSIN</name>
<dbReference type="GeneID" id="109557480"/>
<organism evidence="2 3">
    <name type="scientific">Bos indicus</name>
    <name type="common">Zebu</name>
    <dbReference type="NCBI Taxonomy" id="9915"/>
    <lineage>
        <taxon>Eukaryota</taxon>
        <taxon>Metazoa</taxon>
        <taxon>Chordata</taxon>
        <taxon>Craniata</taxon>
        <taxon>Vertebrata</taxon>
        <taxon>Euteleostomi</taxon>
        <taxon>Mammalia</taxon>
        <taxon>Eutheria</taxon>
        <taxon>Laurasiatheria</taxon>
        <taxon>Artiodactyla</taxon>
        <taxon>Ruminantia</taxon>
        <taxon>Pecora</taxon>
        <taxon>Bovidae</taxon>
        <taxon>Bovinae</taxon>
        <taxon>Bos</taxon>
    </lineage>
</organism>
<keyword evidence="2" id="KW-1185">Reference proteome</keyword>
<dbReference type="RefSeq" id="XP_019814378.2">
    <property type="nucleotide sequence ID" value="XM_019958819.2"/>
</dbReference>
<dbReference type="Proteomes" id="UP001652663">
    <property type="component" value="Chromosome 4"/>
</dbReference>
<protein>
    <submittedName>
        <fullName evidence="3">Uncharacterized protein isoform X1</fullName>
    </submittedName>
</protein>
<evidence type="ECO:0000313" key="2">
    <source>
        <dbReference type="Proteomes" id="UP001652663"/>
    </source>
</evidence>